<sequence length="38" mass="4715">MWSSPFFFWLLLAAVLILQMFITKRVLRTFKHTRFLVR</sequence>
<reference evidence="2" key="1">
    <citation type="journal article" date="2009" name="Plant Mol. Biol.">
        <title>Insights into corn genes derived from large-scale cDNA sequencing.</title>
        <authorList>
            <person name="Alexandrov N.N."/>
            <person name="Brover V.V."/>
            <person name="Freidin S."/>
            <person name="Troukhan M.E."/>
            <person name="Tatarinova T.V."/>
            <person name="Zhang H."/>
            <person name="Swaller T.J."/>
            <person name="Lu Y.P."/>
            <person name="Bouck J."/>
            <person name="Flavell R.B."/>
            <person name="Feldmann K.A."/>
        </authorList>
    </citation>
    <scope>NUCLEOTIDE SEQUENCE</scope>
</reference>
<dbReference type="AlphaFoldDB" id="B6TUY8"/>
<evidence type="ECO:0000256" key="1">
    <source>
        <dbReference type="SAM" id="Phobius"/>
    </source>
</evidence>
<feature type="transmembrane region" description="Helical" evidence="1">
    <location>
        <begin position="6"/>
        <end position="27"/>
    </location>
</feature>
<keyword evidence="1" id="KW-0472">Membrane</keyword>
<evidence type="ECO:0000313" key="2">
    <source>
        <dbReference type="EMBL" id="ACG40921.1"/>
    </source>
</evidence>
<keyword evidence="1" id="KW-1133">Transmembrane helix</keyword>
<accession>B6TUY8</accession>
<organism evidence="2">
    <name type="scientific">Zea mays</name>
    <name type="common">Maize</name>
    <dbReference type="NCBI Taxonomy" id="4577"/>
    <lineage>
        <taxon>Eukaryota</taxon>
        <taxon>Viridiplantae</taxon>
        <taxon>Streptophyta</taxon>
        <taxon>Embryophyta</taxon>
        <taxon>Tracheophyta</taxon>
        <taxon>Spermatophyta</taxon>
        <taxon>Magnoliopsida</taxon>
        <taxon>Liliopsida</taxon>
        <taxon>Poales</taxon>
        <taxon>Poaceae</taxon>
        <taxon>PACMAD clade</taxon>
        <taxon>Panicoideae</taxon>
        <taxon>Andropogonodae</taxon>
        <taxon>Andropogoneae</taxon>
        <taxon>Tripsacinae</taxon>
        <taxon>Zea</taxon>
    </lineage>
</organism>
<keyword evidence="1" id="KW-0812">Transmembrane</keyword>
<proteinExistence type="evidence at transcript level"/>
<dbReference type="EMBL" id="EU968803">
    <property type="protein sequence ID" value="ACG40921.1"/>
    <property type="molecule type" value="mRNA"/>
</dbReference>
<name>B6TUY8_MAIZE</name>
<protein>
    <submittedName>
        <fullName evidence="2">Uncharacterized protein</fullName>
    </submittedName>
</protein>